<name>A0A9X1QP21_9CORY</name>
<protein>
    <submittedName>
        <fullName evidence="5">Class I SAM-dependent methyltransferase</fullName>
    </submittedName>
</protein>
<evidence type="ECO:0000256" key="3">
    <source>
        <dbReference type="ARBA" id="ARBA00022679"/>
    </source>
</evidence>
<keyword evidence="3" id="KW-0808">Transferase</keyword>
<dbReference type="GO" id="GO:0032259">
    <property type="term" value="P:methylation"/>
    <property type="evidence" value="ECO:0007669"/>
    <property type="project" value="UniProtKB-KW"/>
</dbReference>
<dbReference type="InterPro" id="IPR013216">
    <property type="entry name" value="Methyltransf_11"/>
</dbReference>
<evidence type="ECO:0000256" key="1">
    <source>
        <dbReference type="ARBA" id="ARBA00008361"/>
    </source>
</evidence>
<dbReference type="EMBL" id="JAKGSI010000002">
    <property type="protein sequence ID" value="MCF4006699.1"/>
    <property type="molecule type" value="Genomic_DNA"/>
</dbReference>
<dbReference type="Pfam" id="PF08241">
    <property type="entry name" value="Methyltransf_11"/>
    <property type="match status" value="1"/>
</dbReference>
<dbReference type="InterPro" id="IPR029063">
    <property type="entry name" value="SAM-dependent_MTases_sf"/>
</dbReference>
<evidence type="ECO:0000259" key="4">
    <source>
        <dbReference type="Pfam" id="PF08241"/>
    </source>
</evidence>
<dbReference type="CDD" id="cd02440">
    <property type="entry name" value="AdoMet_MTases"/>
    <property type="match status" value="1"/>
</dbReference>
<feature type="domain" description="Methyltransferase type 11" evidence="4">
    <location>
        <begin position="58"/>
        <end position="146"/>
    </location>
</feature>
<dbReference type="SUPFAM" id="SSF53335">
    <property type="entry name" value="S-adenosyl-L-methionine-dependent methyltransferases"/>
    <property type="match status" value="1"/>
</dbReference>
<evidence type="ECO:0000256" key="2">
    <source>
        <dbReference type="ARBA" id="ARBA00022603"/>
    </source>
</evidence>
<dbReference type="Gene3D" id="3.40.50.150">
    <property type="entry name" value="Vaccinia Virus protein VP39"/>
    <property type="match status" value="1"/>
</dbReference>
<organism evidence="5 6">
    <name type="scientific">Corynebacterium uropygiale</name>
    <dbReference type="NCBI Taxonomy" id="1775911"/>
    <lineage>
        <taxon>Bacteria</taxon>
        <taxon>Bacillati</taxon>
        <taxon>Actinomycetota</taxon>
        <taxon>Actinomycetes</taxon>
        <taxon>Mycobacteriales</taxon>
        <taxon>Corynebacteriaceae</taxon>
        <taxon>Corynebacterium</taxon>
    </lineage>
</organism>
<reference evidence="5" key="1">
    <citation type="submission" date="2022-01" db="EMBL/GenBank/DDBJ databases">
        <title>Corynebacterium sp. nov isolated from isolated from the feces of the greater white-fronted geese (Anser albifrons) at Poyang Lake, PR China.</title>
        <authorList>
            <person name="Liu Q."/>
        </authorList>
    </citation>
    <scope>NUCLEOTIDE SEQUENCE</scope>
    <source>
        <strain evidence="5">JCM 32435</strain>
    </source>
</reference>
<comment type="caution">
    <text evidence="5">The sequence shown here is derived from an EMBL/GenBank/DDBJ whole genome shotgun (WGS) entry which is preliminary data.</text>
</comment>
<comment type="similarity">
    <text evidence="1">Belongs to the methyltransferase superfamily.</text>
</comment>
<proteinExistence type="inferred from homology"/>
<evidence type="ECO:0000313" key="5">
    <source>
        <dbReference type="EMBL" id="MCF4006699.1"/>
    </source>
</evidence>
<dbReference type="InterPro" id="IPR051052">
    <property type="entry name" value="Diverse_substrate_MTase"/>
</dbReference>
<gene>
    <name evidence="5" type="ORF">L1O03_05835</name>
</gene>
<accession>A0A9X1QP21</accession>
<sequence>MRPRSQRDAPRFKNAAHRHLSAGAFVEEATAYDRIRPAYLPRTRELLGRPHAGLRVHDLGCGTGKFLSLWEGSDAHLSASDPSTDMLRVCRVLHPEIPLWRGVAEHIPLPDSSLDVLTCAQTWHWVDTARACQEADRVLAPGGQLLLAWNTIDVSEPWVLRLARIMHSGDIQREGFLPELVEPFEVRRTLRTRWSTEMSPADLHALTHTRSYWLRSPEHIRQRVTDNLNWYLFEHLGFEEDSRITLPYRLDAFLVERAE</sequence>
<dbReference type="AlphaFoldDB" id="A0A9X1QP21"/>
<evidence type="ECO:0000313" key="6">
    <source>
        <dbReference type="Proteomes" id="UP001139336"/>
    </source>
</evidence>
<keyword evidence="2 5" id="KW-0489">Methyltransferase</keyword>
<dbReference type="PANTHER" id="PTHR44942">
    <property type="entry name" value="METHYLTRANSF_11 DOMAIN-CONTAINING PROTEIN"/>
    <property type="match status" value="1"/>
</dbReference>
<dbReference type="PANTHER" id="PTHR44942:SF4">
    <property type="entry name" value="METHYLTRANSFERASE TYPE 11 DOMAIN-CONTAINING PROTEIN"/>
    <property type="match status" value="1"/>
</dbReference>
<dbReference type="GO" id="GO:0008757">
    <property type="term" value="F:S-adenosylmethionine-dependent methyltransferase activity"/>
    <property type="evidence" value="ECO:0007669"/>
    <property type="project" value="InterPro"/>
</dbReference>
<keyword evidence="6" id="KW-1185">Reference proteome</keyword>
<dbReference type="Proteomes" id="UP001139336">
    <property type="component" value="Unassembled WGS sequence"/>
</dbReference>